<proteinExistence type="predicted"/>
<sequence>MFHERLAGANNNINLWEQMYIVDESLDRPTKNGCVEYLLKWKKYDPILKNTIGFLNDSFYSSQYVSASVTPLQLFQSQTQAFVSQFISSTTNDFLLSISTIRKTTQNTYSYSYGNCSCASSATCAYGCPIYDFNNSKVIFTVPGIFIGCYIIEALLQSNLQCFYNETCINQIQSYFTYYLSMNLTTLDISLLVRFSMNSTMEELVDALMVEEWNSLIIYDGYYNECQPSKCSYSYQTKNDAIYIITTVIGLVGGLITVLKMTIPGLIRIMRRKKKVTRSETGKL</sequence>
<dbReference type="AlphaFoldDB" id="A0A815EUX7"/>
<evidence type="ECO:0000256" key="1">
    <source>
        <dbReference type="SAM" id="Phobius"/>
    </source>
</evidence>
<keyword evidence="1" id="KW-0472">Membrane</keyword>
<dbReference type="EMBL" id="CAJNOG010000617">
    <property type="protein sequence ID" value="CAF1316389.1"/>
    <property type="molecule type" value="Genomic_DNA"/>
</dbReference>
<gene>
    <name evidence="2" type="ORF">JYZ213_LOCUS33148</name>
</gene>
<evidence type="ECO:0000313" key="2">
    <source>
        <dbReference type="EMBL" id="CAF1316389.1"/>
    </source>
</evidence>
<protein>
    <submittedName>
        <fullName evidence="2">Uncharacterized protein</fullName>
    </submittedName>
</protein>
<reference evidence="2" key="1">
    <citation type="submission" date="2021-02" db="EMBL/GenBank/DDBJ databases">
        <authorList>
            <person name="Nowell W R."/>
        </authorList>
    </citation>
    <scope>NUCLEOTIDE SEQUENCE</scope>
</reference>
<name>A0A815EUX7_9BILA</name>
<dbReference type="Proteomes" id="UP000663845">
    <property type="component" value="Unassembled WGS sequence"/>
</dbReference>
<keyword evidence="1" id="KW-0812">Transmembrane</keyword>
<accession>A0A815EUX7</accession>
<evidence type="ECO:0000313" key="3">
    <source>
        <dbReference type="Proteomes" id="UP000663845"/>
    </source>
</evidence>
<organism evidence="2 3">
    <name type="scientific">Adineta steineri</name>
    <dbReference type="NCBI Taxonomy" id="433720"/>
    <lineage>
        <taxon>Eukaryota</taxon>
        <taxon>Metazoa</taxon>
        <taxon>Spiralia</taxon>
        <taxon>Gnathifera</taxon>
        <taxon>Rotifera</taxon>
        <taxon>Eurotatoria</taxon>
        <taxon>Bdelloidea</taxon>
        <taxon>Adinetida</taxon>
        <taxon>Adinetidae</taxon>
        <taxon>Adineta</taxon>
    </lineage>
</organism>
<feature type="transmembrane region" description="Helical" evidence="1">
    <location>
        <begin position="241"/>
        <end position="263"/>
    </location>
</feature>
<keyword evidence="1" id="KW-1133">Transmembrane helix</keyword>
<comment type="caution">
    <text evidence="2">The sequence shown here is derived from an EMBL/GenBank/DDBJ whole genome shotgun (WGS) entry which is preliminary data.</text>
</comment>